<dbReference type="RefSeq" id="WP_158217230.1">
    <property type="nucleotide sequence ID" value="NZ_CP062938.1"/>
</dbReference>
<sequence>MAAFYGPTGVRTLTYGADKEFTDREPLDSQYARYRLTAEQIVDDIDKLL</sequence>
<gene>
    <name evidence="1" type="ORF">BE0216_00300</name>
</gene>
<evidence type="ECO:0000313" key="1">
    <source>
        <dbReference type="EMBL" id="QOL31079.1"/>
    </source>
</evidence>
<proteinExistence type="predicted"/>
<dbReference type="Proteomes" id="UP000593943">
    <property type="component" value="Chromosome"/>
</dbReference>
<reference evidence="1 2" key="1">
    <citation type="submission" date="2020-10" db="EMBL/GenBank/DDBJ databases">
        <title>Genome sequencing of Bifidobacterium eulemuris_DSMZ_100216.</title>
        <authorList>
            <person name="Kim J."/>
        </authorList>
    </citation>
    <scope>NUCLEOTIDE SEQUENCE [LARGE SCALE GENOMIC DNA]</scope>
    <source>
        <strain evidence="1 2">DSM 100216</strain>
    </source>
</reference>
<dbReference type="EMBL" id="CP062938">
    <property type="protein sequence ID" value="QOL31079.1"/>
    <property type="molecule type" value="Genomic_DNA"/>
</dbReference>
<protein>
    <submittedName>
        <fullName evidence="1">Uncharacterized protein</fullName>
    </submittedName>
</protein>
<evidence type="ECO:0000313" key="2">
    <source>
        <dbReference type="Proteomes" id="UP000593943"/>
    </source>
</evidence>
<name>A0A7L9SMB8_9BIFI</name>
<organism evidence="1 2">
    <name type="scientific">Bifidobacterium eulemuris</name>
    <dbReference type="NCBI Taxonomy" id="1765219"/>
    <lineage>
        <taxon>Bacteria</taxon>
        <taxon>Bacillati</taxon>
        <taxon>Actinomycetota</taxon>
        <taxon>Actinomycetes</taxon>
        <taxon>Bifidobacteriales</taxon>
        <taxon>Bifidobacteriaceae</taxon>
        <taxon>Bifidobacterium</taxon>
    </lineage>
</organism>
<accession>A0A7L9SMB8</accession>
<keyword evidence="2" id="KW-1185">Reference proteome</keyword>
<dbReference type="KEGG" id="beu:BE0216_00300"/>
<dbReference type="AlphaFoldDB" id="A0A7L9SMB8"/>